<reference evidence="3 4" key="1">
    <citation type="journal article" date="2024" name="Pathogens">
        <title>Staphylococcus hsinchuensis sp. nov., Isolated from Soymilk.</title>
        <authorList>
            <person name="Wang Y.T."/>
            <person name="Lin Y.C."/>
            <person name="Hsieh Y.H."/>
            <person name="Lin Y.T."/>
            <person name="Hamada M."/>
            <person name="Chen C.C."/>
            <person name="Liou J.S."/>
            <person name="Lee A.Y."/>
            <person name="Zhang W.L."/>
            <person name="Chen Y.T."/>
            <person name="Huang C.H."/>
        </authorList>
    </citation>
    <scope>NUCLEOTIDE SEQUENCE [LARGE SCALE GENOMIC DNA]</scope>
    <source>
        <strain evidence="3 4">H164</strain>
    </source>
</reference>
<evidence type="ECO:0000256" key="1">
    <source>
        <dbReference type="ARBA" id="ARBA00005662"/>
    </source>
</evidence>
<keyword evidence="4" id="KW-1185">Reference proteome</keyword>
<proteinExistence type="inferred from homology"/>
<dbReference type="InterPro" id="IPR019079">
    <property type="entry name" value="Capsule_synth_CapA"/>
</dbReference>
<dbReference type="EC" id="3.1.-.-" evidence="3"/>
<dbReference type="SUPFAM" id="SSF56300">
    <property type="entry name" value="Metallo-dependent phosphatases"/>
    <property type="match status" value="1"/>
</dbReference>
<accession>A0ABZ3EA80</accession>
<dbReference type="InterPro" id="IPR052169">
    <property type="entry name" value="CW_Biosynth-Accessory"/>
</dbReference>
<evidence type="ECO:0000313" key="3">
    <source>
        <dbReference type="EMBL" id="XAF69727.1"/>
    </source>
</evidence>
<dbReference type="SMART" id="SM00854">
    <property type="entry name" value="PGA_cap"/>
    <property type="match status" value="1"/>
</dbReference>
<sequence length="377" mass="42982">MRKIVLSFFVIAIILTVGYGVFYFTHSEKIKFVAVGDNLIHPVVYNDAKTNNNFNFDKMYHPIKSYIKNKDIAYINQESPMGGDDRPFHGFKQFNTPSAIAGSLVDTGFNLINGSNNHALDQGLSGVNARIKTWEKYKDKVLFTGTFNSQEDRDKTHVLNIKGIKVSMLSYTFGTNGLKPEKPYLVNYLNKHTMKRDIKRAKKHSDMVIVSTHWGNEGKHFPNKTQQDYAKFLAQQNVDAVIGTHPHVIQPVKWIQGNGKHKTLVAYSLGNFLNGQQTGTESNHLGGSVQFDITKQAGKIKIDHVKWRSIVNHYEMPNPYDVNSKRNFKLYMLDDYTNELARKHGVQFNRGAQMSKPRLVTLTKDIIDDQFLDDSSY</sequence>
<feature type="domain" description="Capsule synthesis protein CapA" evidence="2">
    <location>
        <begin position="31"/>
        <end position="276"/>
    </location>
</feature>
<evidence type="ECO:0000313" key="4">
    <source>
        <dbReference type="Proteomes" id="UP001436297"/>
    </source>
</evidence>
<dbReference type="PANTHER" id="PTHR33393:SF12">
    <property type="entry name" value="CAPSULE BIOSYNTHESIS PROTEIN CAPA"/>
    <property type="match status" value="1"/>
</dbReference>
<gene>
    <name evidence="3" type="ORF">QQM35_06530</name>
</gene>
<dbReference type="InterPro" id="IPR029052">
    <property type="entry name" value="Metallo-depent_PP-like"/>
</dbReference>
<dbReference type="PANTHER" id="PTHR33393">
    <property type="entry name" value="POLYGLUTAMINE SYNTHESIS ACCESSORY PROTEIN RV0574C-RELATED"/>
    <property type="match status" value="1"/>
</dbReference>
<dbReference type="CDD" id="cd07381">
    <property type="entry name" value="MPP_CapA"/>
    <property type="match status" value="1"/>
</dbReference>
<dbReference type="GO" id="GO:0016787">
    <property type="term" value="F:hydrolase activity"/>
    <property type="evidence" value="ECO:0007669"/>
    <property type="project" value="UniProtKB-KW"/>
</dbReference>
<organism evidence="3 4">
    <name type="scientific">Staphylococcus hsinchuensis</name>
    <dbReference type="NCBI Taxonomy" id="3051183"/>
    <lineage>
        <taxon>Bacteria</taxon>
        <taxon>Bacillati</taxon>
        <taxon>Bacillota</taxon>
        <taxon>Bacilli</taxon>
        <taxon>Bacillales</taxon>
        <taxon>Staphylococcaceae</taxon>
        <taxon>Staphylococcus</taxon>
    </lineage>
</organism>
<protein>
    <submittedName>
        <fullName evidence="3">CapA family protein</fullName>
        <ecNumber evidence="3">3.1.-.-</ecNumber>
    </submittedName>
</protein>
<dbReference type="EMBL" id="CP128355">
    <property type="protein sequence ID" value="XAF69727.1"/>
    <property type="molecule type" value="Genomic_DNA"/>
</dbReference>
<evidence type="ECO:0000259" key="2">
    <source>
        <dbReference type="SMART" id="SM00854"/>
    </source>
</evidence>
<keyword evidence="3" id="KW-0378">Hydrolase</keyword>
<dbReference type="Pfam" id="PF09587">
    <property type="entry name" value="PGA_cap"/>
    <property type="match status" value="1"/>
</dbReference>
<dbReference type="Proteomes" id="UP001436297">
    <property type="component" value="Chromosome"/>
</dbReference>
<dbReference type="RefSeq" id="WP_251519459.1">
    <property type="nucleotide sequence ID" value="NZ_CP128355.1"/>
</dbReference>
<dbReference type="Gene3D" id="3.60.21.10">
    <property type="match status" value="1"/>
</dbReference>
<comment type="similarity">
    <text evidence="1">Belongs to the CapA family.</text>
</comment>
<name>A0ABZ3EA80_9STAP</name>